<protein>
    <submittedName>
        <fullName evidence="2">Uncharacterized protein</fullName>
    </submittedName>
</protein>
<evidence type="ECO:0000313" key="3">
    <source>
        <dbReference type="Proteomes" id="UP000235672"/>
    </source>
</evidence>
<evidence type="ECO:0000313" key="2">
    <source>
        <dbReference type="EMBL" id="PMD17104.1"/>
    </source>
</evidence>
<dbReference type="Proteomes" id="UP000235672">
    <property type="component" value="Unassembled WGS sequence"/>
</dbReference>
<accession>A0A2J6PSX3</accession>
<name>A0A2J6PSX3_9HELO</name>
<dbReference type="EMBL" id="KZ613501">
    <property type="protein sequence ID" value="PMD17104.1"/>
    <property type="molecule type" value="Genomic_DNA"/>
</dbReference>
<reference evidence="2 3" key="1">
    <citation type="submission" date="2016-05" db="EMBL/GenBank/DDBJ databases">
        <title>A degradative enzymes factory behind the ericoid mycorrhizal symbiosis.</title>
        <authorList>
            <consortium name="DOE Joint Genome Institute"/>
            <person name="Martino E."/>
            <person name="Morin E."/>
            <person name="Grelet G."/>
            <person name="Kuo A."/>
            <person name="Kohler A."/>
            <person name="Daghino S."/>
            <person name="Barry K."/>
            <person name="Choi C."/>
            <person name="Cichocki N."/>
            <person name="Clum A."/>
            <person name="Copeland A."/>
            <person name="Hainaut M."/>
            <person name="Haridas S."/>
            <person name="Labutti K."/>
            <person name="Lindquist E."/>
            <person name="Lipzen A."/>
            <person name="Khouja H.-R."/>
            <person name="Murat C."/>
            <person name="Ohm R."/>
            <person name="Olson A."/>
            <person name="Spatafora J."/>
            <person name="Veneault-Fourrey C."/>
            <person name="Henrissat B."/>
            <person name="Grigoriev I."/>
            <person name="Martin F."/>
            <person name="Perotto S."/>
        </authorList>
    </citation>
    <scope>NUCLEOTIDE SEQUENCE [LARGE SCALE GENOMIC DNA]</scope>
    <source>
        <strain evidence="2 3">UAMH 7357</strain>
    </source>
</reference>
<feature type="compositionally biased region" description="Low complexity" evidence="1">
    <location>
        <begin position="102"/>
        <end position="125"/>
    </location>
</feature>
<feature type="compositionally biased region" description="Polar residues" evidence="1">
    <location>
        <begin position="143"/>
        <end position="168"/>
    </location>
</feature>
<proteinExistence type="predicted"/>
<sequence>MEEPQASEFSRSDHLLTEILSVLNRIDGQLQAQQTRINQLDSKISTATMSTKEGVNMTQSAKDSTNRCLKVATPLQPFRERRASTFPISPSTRLRGPGLETSGRNGSGQSTSSRSSLSQRILLGQFNDRHSPRNSLPGKSKILASTTPPRNSIPETSSVSRRGTLSSLSPPPMAQNEHIDHGIHNDGLDWYTKFPPPKSWIVTRTQGRDLKVKYGGEEAKSLWKTFVGDSCTIPPDGRVEMTFQQHILERLDKKQVVLLLETLRDVSTQLEYRREGDLKKRGSFKVTDYEFDPNFEESVAEYRVDIPSGKFLDPDRRIKQGATSPSSEDAKTAPWKRIIEIRGLSKKLIDEHETWTKSIDEHETWTGNFRDPWNEALPVVNPICPFLTNRMVETNYSQKGYTGMRAVQEALKHHQQCWPRPPPNDDNLCFHVTFYELVNLTHDDELEGEIWRSGKLHSDNPDELEALYRIRIRRIRQSACTIVVVQDPAASQFWTMLYMCPNGFELYDKSNEFEHYDTVLSAIKGQDAEGALEAMVGFSIRMVLQRWEKILEYFTWLLGHRDTLSDPDSHDSLLFDDDSFSRSRKYFWAINYLAELDISISRNIIQLDRLIREDSPNKSLREQLNQLQHLRERILGQREEAIALRDGLFSASGVMESRASTRLN</sequence>
<gene>
    <name evidence="2" type="ORF">NA56DRAFT_279616</name>
</gene>
<keyword evidence="3" id="KW-1185">Reference proteome</keyword>
<dbReference type="AlphaFoldDB" id="A0A2J6PSX3"/>
<organism evidence="2 3">
    <name type="scientific">Hyaloscypha hepaticicola</name>
    <dbReference type="NCBI Taxonomy" id="2082293"/>
    <lineage>
        <taxon>Eukaryota</taxon>
        <taxon>Fungi</taxon>
        <taxon>Dikarya</taxon>
        <taxon>Ascomycota</taxon>
        <taxon>Pezizomycotina</taxon>
        <taxon>Leotiomycetes</taxon>
        <taxon>Helotiales</taxon>
        <taxon>Hyaloscyphaceae</taxon>
        <taxon>Hyaloscypha</taxon>
    </lineage>
</organism>
<dbReference type="OrthoDB" id="426293at2759"/>
<evidence type="ECO:0000256" key="1">
    <source>
        <dbReference type="SAM" id="MobiDB-lite"/>
    </source>
</evidence>
<feature type="region of interest" description="Disordered" evidence="1">
    <location>
        <begin position="74"/>
        <end position="181"/>
    </location>
</feature>